<gene>
    <name evidence="2" type="ORF">ACFSTG_06790</name>
</gene>
<keyword evidence="3" id="KW-1185">Reference proteome</keyword>
<evidence type="ECO:0000256" key="1">
    <source>
        <dbReference type="SAM" id="SignalP"/>
    </source>
</evidence>
<sequence length="151" mass="16909">MKRSALIILILSLPLLSASCSNELDYSESWIEYATFDDYGQNNKQEVTGDTIYASFTTPEKPLILQIRTQSNDGSSPRFFRTIDEGERIEITNEVPMGGFYQHDNGATRHVKDIDIMIPSNLFSAGQILKYETIIGSGSGTVSRTVYLMIQ</sequence>
<proteinExistence type="predicted"/>
<comment type="caution">
    <text evidence="2">The sequence shown here is derived from an EMBL/GenBank/DDBJ whole genome shotgun (WGS) entry which is preliminary data.</text>
</comment>
<accession>A0ABW5IXP4</accession>
<reference evidence="3" key="1">
    <citation type="journal article" date="2019" name="Int. J. Syst. Evol. Microbiol.">
        <title>The Global Catalogue of Microorganisms (GCM) 10K type strain sequencing project: providing services to taxonomists for standard genome sequencing and annotation.</title>
        <authorList>
            <consortium name="The Broad Institute Genomics Platform"/>
            <consortium name="The Broad Institute Genome Sequencing Center for Infectious Disease"/>
            <person name="Wu L."/>
            <person name="Ma J."/>
        </authorList>
    </citation>
    <scope>NUCLEOTIDE SEQUENCE [LARGE SCALE GENOMIC DNA]</scope>
    <source>
        <strain evidence="3">KCTC 42585</strain>
    </source>
</reference>
<dbReference type="Proteomes" id="UP001597468">
    <property type="component" value="Unassembled WGS sequence"/>
</dbReference>
<name>A0ABW5IXP4_9FLAO</name>
<evidence type="ECO:0000313" key="3">
    <source>
        <dbReference type="Proteomes" id="UP001597468"/>
    </source>
</evidence>
<dbReference type="RefSeq" id="WP_380750051.1">
    <property type="nucleotide sequence ID" value="NZ_JBHULT010000006.1"/>
</dbReference>
<feature type="chain" id="PRO_5047305863" evidence="1">
    <location>
        <begin position="19"/>
        <end position="151"/>
    </location>
</feature>
<keyword evidence="1" id="KW-0732">Signal</keyword>
<dbReference type="PROSITE" id="PS51257">
    <property type="entry name" value="PROKAR_LIPOPROTEIN"/>
    <property type="match status" value="1"/>
</dbReference>
<evidence type="ECO:0000313" key="2">
    <source>
        <dbReference type="EMBL" id="MFD2517594.1"/>
    </source>
</evidence>
<organism evidence="2 3">
    <name type="scientific">Salinimicrobium flavum</name>
    <dbReference type="NCBI Taxonomy" id="1737065"/>
    <lineage>
        <taxon>Bacteria</taxon>
        <taxon>Pseudomonadati</taxon>
        <taxon>Bacteroidota</taxon>
        <taxon>Flavobacteriia</taxon>
        <taxon>Flavobacteriales</taxon>
        <taxon>Flavobacteriaceae</taxon>
        <taxon>Salinimicrobium</taxon>
    </lineage>
</organism>
<protein>
    <submittedName>
        <fullName evidence="2">Uncharacterized protein</fullName>
    </submittedName>
</protein>
<dbReference type="EMBL" id="JBHULT010000006">
    <property type="protein sequence ID" value="MFD2517594.1"/>
    <property type="molecule type" value="Genomic_DNA"/>
</dbReference>
<feature type="signal peptide" evidence="1">
    <location>
        <begin position="1"/>
        <end position="18"/>
    </location>
</feature>